<sequence>MCIKFFIELELADEKIAKLMCGFFYIDKKILI</sequence>
<proteinExistence type="predicted"/>
<comment type="caution">
    <text evidence="1">The sequence shown here is derived from an EMBL/GenBank/DDBJ whole genome shotgun (WGS) entry which is preliminary data.</text>
</comment>
<dbReference type="EMBL" id="AZAC01000004">
    <property type="protein sequence ID" value="KIX15209.1"/>
    <property type="molecule type" value="Genomic_DNA"/>
</dbReference>
<accession>A0A0D2JAQ1</accession>
<protein>
    <submittedName>
        <fullName evidence="1">Uncharacterized protein</fullName>
    </submittedName>
</protein>
<keyword evidence="2" id="KW-1185">Reference proteome</keyword>
<reference evidence="1 2" key="1">
    <citation type="submission" date="2013-11" db="EMBL/GenBank/DDBJ databases">
        <title>Metagenomic analysis of a methanogenic consortium involved in long chain n-alkane degradation.</title>
        <authorList>
            <person name="Davidova I.A."/>
            <person name="Callaghan A.V."/>
            <person name="Wawrik B."/>
            <person name="Pruitt S."/>
            <person name="Marks C."/>
            <person name="Duncan K.E."/>
            <person name="Suflita J.M."/>
        </authorList>
    </citation>
    <scope>NUCLEOTIDE SEQUENCE [LARGE SCALE GENOMIC DNA]</scope>
    <source>
        <strain evidence="1 2">SPR</strain>
    </source>
</reference>
<dbReference type="InParanoid" id="A0A0D2JAQ1"/>
<dbReference type="AlphaFoldDB" id="A0A0D2JAQ1"/>
<name>A0A0D2JAQ1_9BACT</name>
<gene>
    <name evidence="1" type="ORF">X474_04910</name>
</gene>
<evidence type="ECO:0000313" key="1">
    <source>
        <dbReference type="EMBL" id="KIX15209.1"/>
    </source>
</evidence>
<evidence type="ECO:0000313" key="2">
    <source>
        <dbReference type="Proteomes" id="UP000032233"/>
    </source>
</evidence>
<organism evidence="1 2">
    <name type="scientific">Dethiosulfatarculus sandiegensis</name>
    <dbReference type="NCBI Taxonomy" id="1429043"/>
    <lineage>
        <taxon>Bacteria</taxon>
        <taxon>Pseudomonadati</taxon>
        <taxon>Thermodesulfobacteriota</taxon>
        <taxon>Desulfarculia</taxon>
        <taxon>Desulfarculales</taxon>
        <taxon>Desulfarculaceae</taxon>
        <taxon>Dethiosulfatarculus</taxon>
    </lineage>
</organism>
<dbReference type="Proteomes" id="UP000032233">
    <property type="component" value="Unassembled WGS sequence"/>
</dbReference>